<evidence type="ECO:0000313" key="3">
    <source>
        <dbReference type="Proteomes" id="UP000002051"/>
    </source>
</evidence>
<dbReference type="EMBL" id="CM001219">
    <property type="protein sequence ID" value="KEH33053.1"/>
    <property type="molecule type" value="Genomic_DNA"/>
</dbReference>
<name>A0A072UVF1_MEDTR</name>
<dbReference type="Proteomes" id="UP000002051">
    <property type="component" value="Chromosome 3"/>
</dbReference>
<dbReference type="EnsemblPlants" id="KEH33053">
    <property type="protein sequence ID" value="KEH33053"/>
    <property type="gene ID" value="MTR_3g018885"/>
</dbReference>
<evidence type="ECO:0000313" key="2">
    <source>
        <dbReference type="EnsemblPlants" id="KEH33053"/>
    </source>
</evidence>
<organism evidence="1 3">
    <name type="scientific">Medicago truncatula</name>
    <name type="common">Barrel medic</name>
    <name type="synonym">Medicago tribuloides</name>
    <dbReference type="NCBI Taxonomy" id="3880"/>
    <lineage>
        <taxon>Eukaryota</taxon>
        <taxon>Viridiplantae</taxon>
        <taxon>Streptophyta</taxon>
        <taxon>Embryophyta</taxon>
        <taxon>Tracheophyta</taxon>
        <taxon>Spermatophyta</taxon>
        <taxon>Magnoliopsida</taxon>
        <taxon>eudicotyledons</taxon>
        <taxon>Gunneridae</taxon>
        <taxon>Pentapetalae</taxon>
        <taxon>rosids</taxon>
        <taxon>fabids</taxon>
        <taxon>Fabales</taxon>
        <taxon>Fabaceae</taxon>
        <taxon>Papilionoideae</taxon>
        <taxon>50 kb inversion clade</taxon>
        <taxon>NPAAA clade</taxon>
        <taxon>Hologalegina</taxon>
        <taxon>IRL clade</taxon>
        <taxon>Trifolieae</taxon>
        <taxon>Medicago</taxon>
    </lineage>
</organism>
<accession>A0A072UVF1</accession>
<reference evidence="2" key="3">
    <citation type="submission" date="2015-04" db="UniProtKB">
        <authorList>
            <consortium name="EnsemblPlants"/>
        </authorList>
    </citation>
    <scope>IDENTIFICATION</scope>
    <source>
        <strain evidence="2">cv. Jemalong A17</strain>
    </source>
</reference>
<keyword evidence="3" id="KW-1185">Reference proteome</keyword>
<evidence type="ECO:0000313" key="1">
    <source>
        <dbReference type="EMBL" id="KEH33053.1"/>
    </source>
</evidence>
<proteinExistence type="predicted"/>
<reference evidence="1 3" key="2">
    <citation type="journal article" date="2014" name="BMC Genomics">
        <title>An improved genome release (version Mt4.0) for the model legume Medicago truncatula.</title>
        <authorList>
            <person name="Tang H."/>
            <person name="Krishnakumar V."/>
            <person name="Bidwell S."/>
            <person name="Rosen B."/>
            <person name="Chan A."/>
            <person name="Zhou S."/>
            <person name="Gentzbittel L."/>
            <person name="Childs K.L."/>
            <person name="Yandell M."/>
            <person name="Gundlach H."/>
            <person name="Mayer K.F."/>
            <person name="Schwartz D.C."/>
            <person name="Town C.D."/>
        </authorList>
    </citation>
    <scope>GENOME REANNOTATION</scope>
    <source>
        <strain evidence="1">A17</strain>
        <strain evidence="2 3">cv. Jemalong A17</strain>
    </source>
</reference>
<dbReference type="HOGENOM" id="CLU_2402955_0_0_1"/>
<protein>
    <submittedName>
        <fullName evidence="1 2">Uncharacterized protein</fullName>
    </submittedName>
</protein>
<gene>
    <name evidence="1" type="ordered locus">MTR_3g018885</name>
</gene>
<reference evidence="1 3" key="1">
    <citation type="journal article" date="2011" name="Nature">
        <title>The Medicago genome provides insight into the evolution of rhizobial symbioses.</title>
        <authorList>
            <person name="Young N.D."/>
            <person name="Debelle F."/>
            <person name="Oldroyd G.E."/>
            <person name="Geurts R."/>
            <person name="Cannon S.B."/>
            <person name="Udvardi M.K."/>
            <person name="Benedito V.A."/>
            <person name="Mayer K.F."/>
            <person name="Gouzy J."/>
            <person name="Schoof H."/>
            <person name="Van de Peer Y."/>
            <person name="Proost S."/>
            <person name="Cook D.R."/>
            <person name="Meyers B.C."/>
            <person name="Spannagl M."/>
            <person name="Cheung F."/>
            <person name="De Mita S."/>
            <person name="Krishnakumar V."/>
            <person name="Gundlach H."/>
            <person name="Zhou S."/>
            <person name="Mudge J."/>
            <person name="Bharti A.K."/>
            <person name="Murray J.D."/>
            <person name="Naoumkina M.A."/>
            <person name="Rosen B."/>
            <person name="Silverstein K.A."/>
            <person name="Tang H."/>
            <person name="Rombauts S."/>
            <person name="Zhao P.X."/>
            <person name="Zhou P."/>
            <person name="Barbe V."/>
            <person name="Bardou P."/>
            <person name="Bechner M."/>
            <person name="Bellec A."/>
            <person name="Berger A."/>
            <person name="Berges H."/>
            <person name="Bidwell S."/>
            <person name="Bisseling T."/>
            <person name="Choisne N."/>
            <person name="Couloux A."/>
            <person name="Denny R."/>
            <person name="Deshpande S."/>
            <person name="Dai X."/>
            <person name="Doyle J.J."/>
            <person name="Dudez A.M."/>
            <person name="Farmer A.D."/>
            <person name="Fouteau S."/>
            <person name="Franken C."/>
            <person name="Gibelin C."/>
            <person name="Gish J."/>
            <person name="Goldstein S."/>
            <person name="Gonzalez A.J."/>
            <person name="Green P.J."/>
            <person name="Hallab A."/>
            <person name="Hartog M."/>
            <person name="Hua A."/>
            <person name="Humphray S.J."/>
            <person name="Jeong D.H."/>
            <person name="Jing Y."/>
            <person name="Jocker A."/>
            <person name="Kenton S.M."/>
            <person name="Kim D.J."/>
            <person name="Klee K."/>
            <person name="Lai H."/>
            <person name="Lang C."/>
            <person name="Lin S."/>
            <person name="Macmil S.L."/>
            <person name="Magdelenat G."/>
            <person name="Matthews L."/>
            <person name="McCorrison J."/>
            <person name="Monaghan E.L."/>
            <person name="Mun J.H."/>
            <person name="Najar F.Z."/>
            <person name="Nicholson C."/>
            <person name="Noirot C."/>
            <person name="O'Bleness M."/>
            <person name="Paule C.R."/>
            <person name="Poulain J."/>
            <person name="Prion F."/>
            <person name="Qin B."/>
            <person name="Qu C."/>
            <person name="Retzel E.F."/>
            <person name="Riddle C."/>
            <person name="Sallet E."/>
            <person name="Samain S."/>
            <person name="Samson N."/>
            <person name="Sanders I."/>
            <person name="Saurat O."/>
            <person name="Scarpelli C."/>
            <person name="Schiex T."/>
            <person name="Segurens B."/>
            <person name="Severin A.J."/>
            <person name="Sherrier D.J."/>
            <person name="Shi R."/>
            <person name="Sims S."/>
            <person name="Singer S.R."/>
            <person name="Sinharoy S."/>
            <person name="Sterck L."/>
            <person name="Viollet A."/>
            <person name="Wang B.B."/>
            <person name="Wang K."/>
            <person name="Wang M."/>
            <person name="Wang X."/>
            <person name="Warfsmann J."/>
            <person name="Weissenbach J."/>
            <person name="White D.D."/>
            <person name="White J.D."/>
            <person name="Wiley G.B."/>
            <person name="Wincker P."/>
            <person name="Xing Y."/>
            <person name="Yang L."/>
            <person name="Yao Z."/>
            <person name="Ying F."/>
            <person name="Zhai J."/>
            <person name="Zhou L."/>
            <person name="Zuber A."/>
            <person name="Denarie J."/>
            <person name="Dixon R.A."/>
            <person name="May G.D."/>
            <person name="Schwartz D.C."/>
            <person name="Rogers J."/>
            <person name="Quetier F."/>
            <person name="Town C.D."/>
            <person name="Roe B.A."/>
        </authorList>
    </citation>
    <scope>NUCLEOTIDE SEQUENCE [LARGE SCALE GENOMIC DNA]</scope>
    <source>
        <strain evidence="1">A17</strain>
        <strain evidence="2 3">cv. Jemalong A17</strain>
    </source>
</reference>
<sequence length="93" mass="10564">MSNQSHWKANTTIYNFHVCTKGQFKTETCEKDARTRNRKCCQSAAHEASKCTRCGELRQTNLREQTSFHSKTPISSTQIPNLIGNSTYVYSTA</sequence>
<dbReference type="AlphaFoldDB" id="A0A072UVF1"/>